<accession>A0AAW0H9J8</accession>
<organism evidence="1 2">
    <name type="scientific">Myodes glareolus</name>
    <name type="common">Bank vole</name>
    <name type="synonym">Clethrionomys glareolus</name>
    <dbReference type="NCBI Taxonomy" id="447135"/>
    <lineage>
        <taxon>Eukaryota</taxon>
        <taxon>Metazoa</taxon>
        <taxon>Chordata</taxon>
        <taxon>Craniata</taxon>
        <taxon>Vertebrata</taxon>
        <taxon>Euteleostomi</taxon>
        <taxon>Mammalia</taxon>
        <taxon>Eutheria</taxon>
        <taxon>Euarchontoglires</taxon>
        <taxon>Glires</taxon>
        <taxon>Rodentia</taxon>
        <taxon>Myomorpha</taxon>
        <taxon>Muroidea</taxon>
        <taxon>Cricetidae</taxon>
        <taxon>Arvicolinae</taxon>
        <taxon>Myodes</taxon>
    </lineage>
</organism>
<evidence type="ECO:0000313" key="1">
    <source>
        <dbReference type="EMBL" id="KAK7799285.1"/>
    </source>
</evidence>
<dbReference type="EMBL" id="JBBHLL010000627">
    <property type="protein sequence ID" value="KAK7799285.1"/>
    <property type="molecule type" value="Genomic_DNA"/>
</dbReference>
<dbReference type="PANTHER" id="PTHR12044">
    <property type="entry name" value="BCL2 INTERACTING MEDIATOR OF CELL DEATH"/>
    <property type="match status" value="1"/>
</dbReference>
<dbReference type="AlphaFoldDB" id="A0AAW0H9J8"/>
<dbReference type="Proteomes" id="UP001488838">
    <property type="component" value="Unassembled WGS sequence"/>
</dbReference>
<sequence>MTAADHPAFGRNEEAVLLLERTHHRHDPRWLLPVSPHVCLACALELLPEPGVSLVRKKHVVFCFQDALVRHTSLVTQLVAQDQRVCIRLVRVLFGEHQRENCHELGVWSVFFPRRIWKDDLDVSYHMAVK</sequence>
<protein>
    <submittedName>
        <fullName evidence="1">Uncharacterized protein</fullName>
    </submittedName>
</protein>
<comment type="caution">
    <text evidence="1">The sequence shown here is derived from an EMBL/GenBank/DDBJ whole genome shotgun (WGS) entry which is preliminary data.</text>
</comment>
<gene>
    <name evidence="1" type="ORF">U0070_019066</name>
</gene>
<dbReference type="PANTHER" id="PTHR12044:SF10">
    <property type="entry name" value="MEIOSIS INHIBITOR PROTEIN 1"/>
    <property type="match status" value="1"/>
</dbReference>
<proteinExistence type="predicted"/>
<dbReference type="InterPro" id="IPR052133">
    <property type="entry name" value="Immune_Signaling-Apoptosis_Reg"/>
</dbReference>
<keyword evidence="2" id="KW-1185">Reference proteome</keyword>
<reference evidence="1 2" key="1">
    <citation type="journal article" date="2023" name="bioRxiv">
        <title>Conserved and derived expression patterns and positive selection on dental genes reveal complex evolutionary context of ever-growing rodent molars.</title>
        <authorList>
            <person name="Calamari Z.T."/>
            <person name="Song A."/>
            <person name="Cohen E."/>
            <person name="Akter M."/>
            <person name="Roy R.D."/>
            <person name="Hallikas O."/>
            <person name="Christensen M.M."/>
            <person name="Li P."/>
            <person name="Marangoni P."/>
            <person name="Jernvall J."/>
            <person name="Klein O.D."/>
        </authorList>
    </citation>
    <scope>NUCLEOTIDE SEQUENCE [LARGE SCALE GENOMIC DNA]</scope>
    <source>
        <strain evidence="1">V071</strain>
    </source>
</reference>
<evidence type="ECO:0000313" key="2">
    <source>
        <dbReference type="Proteomes" id="UP001488838"/>
    </source>
</evidence>
<name>A0AAW0H9J8_MYOGA</name>
<dbReference type="GO" id="GO:0007127">
    <property type="term" value="P:meiosis I"/>
    <property type="evidence" value="ECO:0007669"/>
    <property type="project" value="TreeGrafter"/>
</dbReference>